<evidence type="ECO:0000313" key="2">
    <source>
        <dbReference type="EMBL" id="OJA19865.1"/>
    </source>
</evidence>
<feature type="compositionally biased region" description="Basic and acidic residues" evidence="1">
    <location>
        <begin position="1"/>
        <end position="12"/>
    </location>
</feature>
<reference evidence="2 3" key="1">
    <citation type="submission" date="2016-03" db="EMBL/GenBank/DDBJ databases">
        <title>Comparative genomics of the ectomycorrhizal sister species Rhizopogon vinicolor and Rhizopogon vesiculosus (Basidiomycota: Boletales) reveals a divergence of the mating type B locus.</title>
        <authorList>
            <person name="Mujic A.B."/>
            <person name="Kuo A."/>
            <person name="Tritt A."/>
            <person name="Lipzen A."/>
            <person name="Chen C."/>
            <person name="Johnson J."/>
            <person name="Sharma A."/>
            <person name="Barry K."/>
            <person name="Grigoriev I.V."/>
            <person name="Spatafora J.W."/>
        </authorList>
    </citation>
    <scope>NUCLEOTIDE SEQUENCE [LARGE SCALE GENOMIC DNA]</scope>
    <source>
        <strain evidence="2 3">AM-OR11-056</strain>
    </source>
</reference>
<gene>
    <name evidence="2" type="ORF">AZE42_08675</name>
</gene>
<organism evidence="2 3">
    <name type="scientific">Rhizopogon vesiculosus</name>
    <dbReference type="NCBI Taxonomy" id="180088"/>
    <lineage>
        <taxon>Eukaryota</taxon>
        <taxon>Fungi</taxon>
        <taxon>Dikarya</taxon>
        <taxon>Basidiomycota</taxon>
        <taxon>Agaricomycotina</taxon>
        <taxon>Agaricomycetes</taxon>
        <taxon>Agaricomycetidae</taxon>
        <taxon>Boletales</taxon>
        <taxon>Suillineae</taxon>
        <taxon>Rhizopogonaceae</taxon>
        <taxon>Rhizopogon</taxon>
    </lineage>
</organism>
<keyword evidence="3" id="KW-1185">Reference proteome</keyword>
<feature type="compositionally biased region" description="Polar residues" evidence="1">
    <location>
        <begin position="32"/>
        <end position="42"/>
    </location>
</feature>
<dbReference type="OrthoDB" id="162969at2759"/>
<name>A0A1J8R2I9_9AGAM</name>
<sequence>MTTEKRKPRDKPAPYQRQLKTPKVKDAPATSAHPTARTSSCPNLTLSDWLAVFAYVDAHPAMPQCRKHLHCVGGLKEPASSLE</sequence>
<dbReference type="EMBL" id="LVVM01000819">
    <property type="protein sequence ID" value="OJA19865.1"/>
    <property type="molecule type" value="Genomic_DNA"/>
</dbReference>
<evidence type="ECO:0000256" key="1">
    <source>
        <dbReference type="SAM" id="MobiDB-lite"/>
    </source>
</evidence>
<feature type="non-terminal residue" evidence="2">
    <location>
        <position position="83"/>
    </location>
</feature>
<feature type="region of interest" description="Disordered" evidence="1">
    <location>
        <begin position="1"/>
        <end position="42"/>
    </location>
</feature>
<accession>A0A1J8R2I9</accession>
<dbReference type="Proteomes" id="UP000183567">
    <property type="component" value="Unassembled WGS sequence"/>
</dbReference>
<proteinExistence type="predicted"/>
<dbReference type="AlphaFoldDB" id="A0A1J8R2I9"/>
<protein>
    <submittedName>
        <fullName evidence="2">Uncharacterized protein</fullName>
    </submittedName>
</protein>
<comment type="caution">
    <text evidence="2">The sequence shown here is derived from an EMBL/GenBank/DDBJ whole genome shotgun (WGS) entry which is preliminary data.</text>
</comment>
<evidence type="ECO:0000313" key="3">
    <source>
        <dbReference type="Proteomes" id="UP000183567"/>
    </source>
</evidence>